<reference evidence="2" key="2">
    <citation type="submission" date="2025-09" db="UniProtKB">
        <authorList>
            <consortium name="Ensembl"/>
        </authorList>
    </citation>
    <scope>IDENTIFICATION</scope>
</reference>
<proteinExistence type="predicted"/>
<accession>A0A3B3SIH6</accession>
<keyword evidence="3" id="KW-1185">Reference proteome</keyword>
<evidence type="ECO:0000313" key="2">
    <source>
        <dbReference type="Ensembl" id="ENSPKIP00000029836.1"/>
    </source>
</evidence>
<reference evidence="2" key="1">
    <citation type="submission" date="2025-08" db="UniProtKB">
        <authorList>
            <consortium name="Ensembl"/>
        </authorList>
    </citation>
    <scope>IDENTIFICATION</scope>
</reference>
<protein>
    <submittedName>
        <fullName evidence="2">FERM, ARH/RhoGEF and pleckstrin domain protein 1</fullName>
    </submittedName>
</protein>
<feature type="region of interest" description="Disordered" evidence="1">
    <location>
        <begin position="1"/>
        <end position="35"/>
    </location>
</feature>
<dbReference type="GeneTree" id="ENSGT00940000155318"/>
<sequence length="215" mass="24437">MEAELRPTTGRRLGAQESLGVSTLEPGRRPPPMPRGRRISIRVLLLDDTEEVFEVSEAAPWTWSSAIPLQLHFTSLIITLYPLPSPYLSCLDPAINISLPLNKTSSLSPFHLLCPVLYHAFRILTSFPPYHCSRQPTLFLPHFLYPWIAYVHCHCPRKRTCPAPWQSDVLLINQRKLRAAGRKWKKSQLDTDLSSYCTLLSKFSSDVTAASTRRN</sequence>
<dbReference type="AlphaFoldDB" id="A0A3B3SIH6"/>
<organism evidence="2 3">
    <name type="scientific">Paramormyrops kingsleyae</name>
    <dbReference type="NCBI Taxonomy" id="1676925"/>
    <lineage>
        <taxon>Eukaryota</taxon>
        <taxon>Metazoa</taxon>
        <taxon>Chordata</taxon>
        <taxon>Craniata</taxon>
        <taxon>Vertebrata</taxon>
        <taxon>Euteleostomi</taxon>
        <taxon>Actinopterygii</taxon>
        <taxon>Neopterygii</taxon>
        <taxon>Teleostei</taxon>
        <taxon>Osteoglossocephala</taxon>
        <taxon>Osteoglossomorpha</taxon>
        <taxon>Osteoglossiformes</taxon>
        <taxon>Mormyridae</taxon>
        <taxon>Paramormyrops</taxon>
    </lineage>
</organism>
<dbReference type="Ensembl" id="ENSPKIT00000010637.1">
    <property type="protein sequence ID" value="ENSPKIP00000029836.1"/>
    <property type="gene ID" value="ENSPKIG00000010894.1"/>
</dbReference>
<name>A0A3B3SIH6_9TELE</name>
<evidence type="ECO:0000313" key="3">
    <source>
        <dbReference type="Proteomes" id="UP000261540"/>
    </source>
</evidence>
<evidence type="ECO:0000256" key="1">
    <source>
        <dbReference type="SAM" id="MobiDB-lite"/>
    </source>
</evidence>
<dbReference type="Proteomes" id="UP000261540">
    <property type="component" value="Unplaced"/>
</dbReference>